<gene>
    <name evidence="1" type="ORF">K461DRAFT_280945</name>
</gene>
<sequence length="258" mass="28825">MALCVNAHSAPSRLQSMLLSSMNAYVSPRKPTSFLRPTYARPAPAHSQPRIHSNTARRISQIFDPLETPLKIHMVALPSQTLQVDLPRLGLSFLLNEASTKIHCHQFRGMFIDACQRVGTLTGLDSKLVLRDSPGSNRTVLIPSGPPIWKRIAEHIRITIAYRSERIHPFQIDRQLRRLADDGTLQSKLALCCLHAITSHCLPDNLTDATGTERALDILESAAVRSFQSPSELNIDTLTNIAKLASIWNFCPQHERLM</sequence>
<organism evidence="1 2">
    <name type="scientific">Myriangium duriaei CBS 260.36</name>
    <dbReference type="NCBI Taxonomy" id="1168546"/>
    <lineage>
        <taxon>Eukaryota</taxon>
        <taxon>Fungi</taxon>
        <taxon>Dikarya</taxon>
        <taxon>Ascomycota</taxon>
        <taxon>Pezizomycotina</taxon>
        <taxon>Dothideomycetes</taxon>
        <taxon>Dothideomycetidae</taxon>
        <taxon>Myriangiales</taxon>
        <taxon>Myriangiaceae</taxon>
        <taxon>Myriangium</taxon>
    </lineage>
</organism>
<proteinExistence type="predicted"/>
<reference evidence="1" key="1">
    <citation type="journal article" date="2020" name="Stud. Mycol.">
        <title>101 Dothideomycetes genomes: a test case for predicting lifestyles and emergence of pathogens.</title>
        <authorList>
            <person name="Haridas S."/>
            <person name="Albert R."/>
            <person name="Binder M."/>
            <person name="Bloem J."/>
            <person name="Labutti K."/>
            <person name="Salamov A."/>
            <person name="Andreopoulos B."/>
            <person name="Baker S."/>
            <person name="Barry K."/>
            <person name="Bills G."/>
            <person name="Bluhm B."/>
            <person name="Cannon C."/>
            <person name="Castanera R."/>
            <person name="Culley D."/>
            <person name="Daum C."/>
            <person name="Ezra D."/>
            <person name="Gonzalez J."/>
            <person name="Henrissat B."/>
            <person name="Kuo A."/>
            <person name="Liang C."/>
            <person name="Lipzen A."/>
            <person name="Lutzoni F."/>
            <person name="Magnuson J."/>
            <person name="Mondo S."/>
            <person name="Nolan M."/>
            <person name="Ohm R."/>
            <person name="Pangilinan J."/>
            <person name="Park H.-J."/>
            <person name="Ramirez L."/>
            <person name="Alfaro M."/>
            <person name="Sun H."/>
            <person name="Tritt A."/>
            <person name="Yoshinaga Y."/>
            <person name="Zwiers L.-H."/>
            <person name="Turgeon B."/>
            <person name="Goodwin S."/>
            <person name="Spatafora J."/>
            <person name="Crous P."/>
            <person name="Grigoriev I."/>
        </authorList>
    </citation>
    <scope>NUCLEOTIDE SEQUENCE</scope>
    <source>
        <strain evidence="1">CBS 260.36</strain>
    </source>
</reference>
<comment type="caution">
    <text evidence="1">The sequence shown here is derived from an EMBL/GenBank/DDBJ whole genome shotgun (WGS) entry which is preliminary data.</text>
</comment>
<dbReference type="OrthoDB" id="3182339at2759"/>
<accession>A0A9P4ME05</accession>
<name>A0A9P4ME05_9PEZI</name>
<keyword evidence="2" id="KW-1185">Reference proteome</keyword>
<dbReference type="AlphaFoldDB" id="A0A9P4ME05"/>
<protein>
    <submittedName>
        <fullName evidence="1">Uncharacterized protein</fullName>
    </submittedName>
</protein>
<evidence type="ECO:0000313" key="1">
    <source>
        <dbReference type="EMBL" id="KAF2149713.1"/>
    </source>
</evidence>
<evidence type="ECO:0000313" key="2">
    <source>
        <dbReference type="Proteomes" id="UP000799439"/>
    </source>
</evidence>
<dbReference type="EMBL" id="ML996090">
    <property type="protein sequence ID" value="KAF2149713.1"/>
    <property type="molecule type" value="Genomic_DNA"/>
</dbReference>
<dbReference type="Proteomes" id="UP000799439">
    <property type="component" value="Unassembled WGS sequence"/>
</dbReference>